<organism evidence="2 3">
    <name type="scientific">Lecanosticta acicola</name>
    <dbReference type="NCBI Taxonomy" id="111012"/>
    <lineage>
        <taxon>Eukaryota</taxon>
        <taxon>Fungi</taxon>
        <taxon>Dikarya</taxon>
        <taxon>Ascomycota</taxon>
        <taxon>Pezizomycotina</taxon>
        <taxon>Dothideomycetes</taxon>
        <taxon>Dothideomycetidae</taxon>
        <taxon>Mycosphaerellales</taxon>
        <taxon>Mycosphaerellaceae</taxon>
        <taxon>Lecanosticta</taxon>
    </lineage>
</organism>
<reference evidence="2" key="1">
    <citation type="submission" date="2023-11" db="EMBL/GenBank/DDBJ databases">
        <authorList>
            <person name="Alioto T."/>
            <person name="Alioto T."/>
            <person name="Gomez Garrido J."/>
        </authorList>
    </citation>
    <scope>NUCLEOTIDE SEQUENCE</scope>
</reference>
<protein>
    <recommendedName>
        <fullName evidence="4">Secreted protein</fullName>
    </recommendedName>
</protein>
<name>A0AAI8YUN0_9PEZI</name>
<sequence length="91" mass="10052">MRPSILLAHAYLLIVPLTPPTKAWAVGFYGGQNCYNDADLSDILYQGSGKKGHTQCLYYAHNGGAEQLSCISYWVAINHRKLADRALTLLL</sequence>
<keyword evidence="3" id="KW-1185">Reference proteome</keyword>
<dbReference type="Proteomes" id="UP001296104">
    <property type="component" value="Unassembled WGS sequence"/>
</dbReference>
<gene>
    <name evidence="2" type="ORF">LECACI_7A002304</name>
</gene>
<dbReference type="AlphaFoldDB" id="A0AAI8YUN0"/>
<dbReference type="EMBL" id="CAVMBE010000010">
    <property type="protein sequence ID" value="CAK3890955.1"/>
    <property type="molecule type" value="Genomic_DNA"/>
</dbReference>
<keyword evidence="1" id="KW-0732">Signal</keyword>
<feature type="signal peptide" evidence="1">
    <location>
        <begin position="1"/>
        <end position="25"/>
    </location>
</feature>
<feature type="chain" id="PRO_5042513652" description="Secreted protein" evidence="1">
    <location>
        <begin position="26"/>
        <end position="91"/>
    </location>
</feature>
<evidence type="ECO:0000313" key="3">
    <source>
        <dbReference type="Proteomes" id="UP001296104"/>
    </source>
</evidence>
<evidence type="ECO:0000313" key="2">
    <source>
        <dbReference type="EMBL" id="CAK3890955.1"/>
    </source>
</evidence>
<proteinExistence type="predicted"/>
<evidence type="ECO:0000256" key="1">
    <source>
        <dbReference type="SAM" id="SignalP"/>
    </source>
</evidence>
<evidence type="ECO:0008006" key="4">
    <source>
        <dbReference type="Google" id="ProtNLM"/>
    </source>
</evidence>
<accession>A0AAI8YUN0</accession>
<comment type="caution">
    <text evidence="2">The sequence shown here is derived from an EMBL/GenBank/DDBJ whole genome shotgun (WGS) entry which is preliminary data.</text>
</comment>